<feature type="region of interest" description="Disordered" evidence="1">
    <location>
        <begin position="24"/>
        <end position="46"/>
    </location>
</feature>
<accession>A0A8S5URG8</accession>
<proteinExistence type="predicted"/>
<name>A0A8S5URG8_9CAUD</name>
<organism evidence="2">
    <name type="scientific">Myoviridae sp. ctsIb3</name>
    <dbReference type="NCBI Taxonomy" id="2825189"/>
    <lineage>
        <taxon>Viruses</taxon>
        <taxon>Duplodnaviria</taxon>
        <taxon>Heunggongvirae</taxon>
        <taxon>Uroviricota</taxon>
        <taxon>Caudoviricetes</taxon>
    </lineage>
</organism>
<evidence type="ECO:0000313" key="2">
    <source>
        <dbReference type="EMBL" id="DAF97027.1"/>
    </source>
</evidence>
<reference evidence="2" key="1">
    <citation type="journal article" date="2021" name="Proc. Natl. Acad. Sci. U.S.A.">
        <title>A Catalog of Tens of Thousands of Viruses from Human Metagenomes Reveals Hidden Associations with Chronic Diseases.</title>
        <authorList>
            <person name="Tisza M.J."/>
            <person name="Buck C.B."/>
        </authorList>
    </citation>
    <scope>NUCLEOTIDE SEQUENCE</scope>
    <source>
        <strain evidence="2">CtsIb3</strain>
    </source>
</reference>
<evidence type="ECO:0000256" key="1">
    <source>
        <dbReference type="SAM" id="MobiDB-lite"/>
    </source>
</evidence>
<sequence>MAYPFGGWQSNPYSGMPPIGFGQGQYQQQMAQQAAPQSGGQSPFTMVPTIADVDKVMVQPGETRWIMVQNEPVMAVKKADTMGYASGEYYRLTKIDPAAMQTPAEAQYLTSAQADQKIQAAVKAEVERVMAQYQTAPAAPARTARAKEG</sequence>
<feature type="compositionally biased region" description="Low complexity" evidence="1">
    <location>
        <begin position="24"/>
        <end position="41"/>
    </location>
</feature>
<protein>
    <submittedName>
        <fullName evidence="2">Uncharacterized protein</fullName>
    </submittedName>
</protein>
<dbReference type="EMBL" id="BK016124">
    <property type="protein sequence ID" value="DAF97027.1"/>
    <property type="molecule type" value="Genomic_DNA"/>
</dbReference>